<keyword evidence="5" id="KW-0175">Coiled coil</keyword>
<dbReference type="InterPro" id="IPR000719">
    <property type="entry name" value="Prot_kinase_dom"/>
</dbReference>
<dbReference type="SUPFAM" id="SSF56112">
    <property type="entry name" value="Protein kinase-like (PK-like)"/>
    <property type="match status" value="1"/>
</dbReference>
<evidence type="ECO:0000256" key="6">
    <source>
        <dbReference type="SAM" id="MobiDB-lite"/>
    </source>
</evidence>
<evidence type="ECO:0000313" key="9">
    <source>
        <dbReference type="EMBL" id="KAA8898110.1"/>
    </source>
</evidence>
<keyword evidence="10" id="KW-1185">Reference proteome</keyword>
<dbReference type="SMART" id="SM00220">
    <property type="entry name" value="S_TKc"/>
    <property type="match status" value="1"/>
</dbReference>
<dbReference type="Proteomes" id="UP000449547">
    <property type="component" value="Unassembled WGS sequence"/>
</dbReference>
<feature type="domain" description="Protein kinase" evidence="7">
    <location>
        <begin position="549"/>
        <end position="835"/>
    </location>
</feature>
<dbReference type="GeneID" id="54783616"/>
<dbReference type="EMBL" id="SWFT01000149">
    <property type="protein sequence ID" value="KAA8898110.1"/>
    <property type="molecule type" value="Genomic_DNA"/>
</dbReference>
<dbReference type="InterPro" id="IPR013212">
    <property type="entry name" value="Mad3/Bub1_I"/>
</dbReference>
<dbReference type="GO" id="GO:0005524">
    <property type="term" value="F:ATP binding"/>
    <property type="evidence" value="ECO:0007669"/>
    <property type="project" value="InterPro"/>
</dbReference>
<evidence type="ECO:0000256" key="1">
    <source>
        <dbReference type="ARBA" id="ARBA00004629"/>
    </source>
</evidence>
<accession>A0A642UFS6</accession>
<evidence type="ECO:0000259" key="8">
    <source>
        <dbReference type="PROSITE" id="PS51489"/>
    </source>
</evidence>
<dbReference type="VEuPathDB" id="FungiDB:DIURU_004965"/>
<comment type="subcellular location">
    <subcellularLocation>
        <location evidence="1">Chromosome</location>
        <location evidence="1">Centromere</location>
        <location evidence="1">Kinetochore</location>
    </subcellularLocation>
</comment>
<dbReference type="FunFam" id="1.25.40.430:FF:000003">
    <property type="entry name" value="Checkpoint serine/threonine-protein kinase BUB1"/>
    <property type="match status" value="1"/>
</dbReference>
<dbReference type="PROSITE" id="PS00108">
    <property type="entry name" value="PROTEIN_KINASE_ST"/>
    <property type="match status" value="1"/>
</dbReference>
<evidence type="ECO:0000256" key="5">
    <source>
        <dbReference type="SAM" id="Coils"/>
    </source>
</evidence>
<keyword evidence="2" id="KW-0158">Chromosome</keyword>
<dbReference type="GO" id="GO:0032991">
    <property type="term" value="C:protein-containing complex"/>
    <property type="evidence" value="ECO:0007669"/>
    <property type="project" value="UniProtKB-ARBA"/>
</dbReference>
<dbReference type="PROSITE" id="PS51489">
    <property type="entry name" value="BUB1_N"/>
    <property type="match status" value="1"/>
</dbReference>
<evidence type="ECO:0000259" key="7">
    <source>
        <dbReference type="PROSITE" id="PS50011"/>
    </source>
</evidence>
<evidence type="ECO:0000256" key="4">
    <source>
        <dbReference type="ARBA" id="ARBA00023328"/>
    </source>
</evidence>
<dbReference type="PROSITE" id="PS50011">
    <property type="entry name" value="PROTEIN_KINASE_DOM"/>
    <property type="match status" value="1"/>
</dbReference>
<dbReference type="Pfam" id="PF08311">
    <property type="entry name" value="Mad3_BUB1_I"/>
    <property type="match status" value="1"/>
</dbReference>
<dbReference type="RefSeq" id="XP_034010367.1">
    <property type="nucleotide sequence ID" value="XM_034157894.1"/>
</dbReference>
<comment type="caution">
    <text evidence="9">The sequence shown here is derived from an EMBL/GenBank/DDBJ whole genome shotgun (WGS) entry which is preliminary data.</text>
</comment>
<evidence type="ECO:0000256" key="3">
    <source>
        <dbReference type="ARBA" id="ARBA00022838"/>
    </source>
</evidence>
<protein>
    <recommendedName>
        <fullName evidence="11">Protein kinase domain-containing protein</fullName>
    </recommendedName>
</protein>
<evidence type="ECO:0008006" key="11">
    <source>
        <dbReference type="Google" id="ProtNLM"/>
    </source>
</evidence>
<keyword evidence="3" id="KW-0995">Kinetochore</keyword>
<keyword evidence="4" id="KW-0137">Centromere</keyword>
<dbReference type="Gene3D" id="1.10.510.10">
    <property type="entry name" value="Transferase(Phosphotransferase) domain 1"/>
    <property type="match status" value="1"/>
</dbReference>
<dbReference type="InterPro" id="IPR008271">
    <property type="entry name" value="Ser/Thr_kinase_AS"/>
</dbReference>
<organism evidence="9 10">
    <name type="scientific">Diutina rugosa</name>
    <name type="common">Yeast</name>
    <name type="synonym">Candida rugosa</name>
    <dbReference type="NCBI Taxonomy" id="5481"/>
    <lineage>
        <taxon>Eukaryota</taxon>
        <taxon>Fungi</taxon>
        <taxon>Dikarya</taxon>
        <taxon>Ascomycota</taxon>
        <taxon>Saccharomycotina</taxon>
        <taxon>Pichiomycetes</taxon>
        <taxon>Debaryomycetaceae</taxon>
        <taxon>Diutina</taxon>
    </lineage>
</organism>
<dbReference type="PANTHER" id="PTHR14030">
    <property type="entry name" value="MITOTIC CHECKPOINT SERINE/THREONINE-PROTEIN KINASE BUB1"/>
    <property type="match status" value="1"/>
</dbReference>
<dbReference type="InterPro" id="IPR015661">
    <property type="entry name" value="Bub1/Mad3"/>
</dbReference>
<feature type="compositionally biased region" description="Polar residues" evidence="6">
    <location>
        <begin position="455"/>
        <end position="476"/>
    </location>
</feature>
<sequence length="835" mass="95029">MKDIELIEQQKENIAPLDSGRSVSKLVPHLRGSKSNNSDLQRQRDDFEQQLQDLTELDDPLQVFVDYLSWMRHSYSHSNASPELVMLLERATTRFKDDAHYRNDPRFVKICLEYCRLTDIPREMLIYMSKKGIGSDLAVFYEEFARHLEVQGQISEANEIYQRGLSLEARPKSRLERNWRQFRERVGNFKAPVVPKRRLSGETQVLSVPTPVSAKRSKMTIFQDEPDSVPSFVESITNGNDAPDPFSSAHLHERLKENHITPSQWVGETIKQKMPLNLSSRTKIPVYVDTQQPQRAMSSYVAHDYSIAHDEFDGGIITIYKVPGKHTERIHINTQLLKSGDMERCPLEVMMASTLMSVPKQDSPTECLRYEPSYVAPPSPTVTFHGRDSRQVVQRMFGVGVDLHDSFEEEVALRDANIPEQTENFTDYVTVTSMAAPVVEPADATIPTQEDYLRKQSTPSTAPASPRDSSPFTIETAQDAPKVQVFDIGDTTIRDNRLHKLQPSNLEGFHDRSSVANGKVAKYQAAFKLGQPKPASSAALIDFCGNDLYVIKSELGEGGYGTVYLVESAIGEFKALKAETPASKWEFYIMKELEKRSASSSYFVKPYELYYFADESWLLMQYCPQFSLLDLVNLSRETTGKSLSEPVCALIAIELLRAVKLLHQSHILHADIKPDNVMTRVSSSEMSIVLIDYGRALDLSLYPEGAQFLSHIVSNGSECLAMQRQQSWGYDADYFGVAAVIYCVLYSEFMKVSDFDGEVKLASPLKRWHQDLWGPLFKSLLNPYKQHEPQMPLTTIDFHIKRLEAWVSHRREEIKANLESLKCDLAKKRRNHENR</sequence>
<gene>
    <name evidence="9" type="ORF">DIURU_004965</name>
</gene>
<dbReference type="OMA" id="WEYYILN"/>
<feature type="region of interest" description="Disordered" evidence="6">
    <location>
        <begin position="443"/>
        <end position="476"/>
    </location>
</feature>
<evidence type="ECO:0000256" key="2">
    <source>
        <dbReference type="ARBA" id="ARBA00022454"/>
    </source>
</evidence>
<dbReference type="Gene3D" id="1.25.40.430">
    <property type="match status" value="1"/>
</dbReference>
<dbReference type="GO" id="GO:0051754">
    <property type="term" value="P:meiotic sister chromatid cohesion, centromeric"/>
    <property type="evidence" value="ECO:0007669"/>
    <property type="project" value="TreeGrafter"/>
</dbReference>
<reference evidence="9 10" key="1">
    <citation type="submission" date="2019-07" db="EMBL/GenBank/DDBJ databases">
        <title>Genome assembly of two rare yeast pathogens: Diutina rugosa and Trichomonascus ciferrii.</title>
        <authorList>
            <person name="Mixao V."/>
            <person name="Saus E."/>
            <person name="Hansen A."/>
            <person name="Lass-Flor C."/>
            <person name="Gabaldon T."/>
        </authorList>
    </citation>
    <scope>NUCLEOTIDE SEQUENCE [LARGE SCALE GENOMIC DNA]</scope>
    <source>
        <strain evidence="9 10">CBS 613</strain>
    </source>
</reference>
<dbReference type="OrthoDB" id="248495at2759"/>
<dbReference type="PANTHER" id="PTHR14030:SF4">
    <property type="entry name" value="BUB1 KINASE, ISOFORM A-RELATED"/>
    <property type="match status" value="1"/>
</dbReference>
<evidence type="ECO:0000313" key="10">
    <source>
        <dbReference type="Proteomes" id="UP000449547"/>
    </source>
</evidence>
<feature type="domain" description="BUB1 N-terminal" evidence="8">
    <location>
        <begin position="47"/>
        <end position="210"/>
    </location>
</feature>
<feature type="coiled-coil region" evidence="5">
    <location>
        <begin position="30"/>
        <end position="57"/>
    </location>
</feature>
<dbReference type="SMART" id="SM00777">
    <property type="entry name" value="Mad3_BUB1_I"/>
    <property type="match status" value="1"/>
</dbReference>
<proteinExistence type="predicted"/>
<dbReference type="GO" id="GO:0000776">
    <property type="term" value="C:kinetochore"/>
    <property type="evidence" value="ECO:0007669"/>
    <property type="project" value="UniProtKB-KW"/>
</dbReference>
<dbReference type="InterPro" id="IPR011009">
    <property type="entry name" value="Kinase-like_dom_sf"/>
</dbReference>
<dbReference type="GO" id="GO:0004672">
    <property type="term" value="F:protein kinase activity"/>
    <property type="evidence" value="ECO:0007669"/>
    <property type="project" value="InterPro"/>
</dbReference>
<dbReference type="GO" id="GO:0005634">
    <property type="term" value="C:nucleus"/>
    <property type="evidence" value="ECO:0007669"/>
    <property type="project" value="TreeGrafter"/>
</dbReference>
<dbReference type="Pfam" id="PF00069">
    <property type="entry name" value="Pkinase"/>
    <property type="match status" value="1"/>
</dbReference>
<dbReference type="AlphaFoldDB" id="A0A642UFS6"/>
<name>A0A642UFS6_DIURU</name>
<dbReference type="GO" id="GO:0007094">
    <property type="term" value="P:mitotic spindle assembly checkpoint signaling"/>
    <property type="evidence" value="ECO:0007669"/>
    <property type="project" value="InterPro"/>
</dbReference>